<feature type="domain" description="HTH cro/C1-type" evidence="1">
    <location>
        <begin position="6"/>
        <end position="60"/>
    </location>
</feature>
<accession>A0ABS5D8R8</accession>
<dbReference type="SUPFAM" id="SSF47413">
    <property type="entry name" value="lambda repressor-like DNA-binding domains"/>
    <property type="match status" value="1"/>
</dbReference>
<evidence type="ECO:0000313" key="2">
    <source>
        <dbReference type="EMBL" id="MBQ0922688.1"/>
    </source>
</evidence>
<sequence>MANERLRAAVRAAGLTIYEVAAKVRVDEKTAERWITMERKPHRQTRRKVAELLGTSELQLWPSLAEDPHTTPNQGVELVHLYPSRSAVPFELWNELIHGVKERMEVLVFSGQFLVEQHNILPVIRRKAEEGTVFRFAVGDETSPAVIQRAVEEGTTGGLEGRIQMMRRYLSKVAELDNVEIRTHGTILYNSIYRFDDQMLVNGHAFGSLAGENPVLHLREVEDGPMWEHYLRSFERVWQEATPETV</sequence>
<evidence type="ECO:0000259" key="1">
    <source>
        <dbReference type="PROSITE" id="PS50943"/>
    </source>
</evidence>
<dbReference type="InterPro" id="IPR010982">
    <property type="entry name" value="Lambda_DNA-bd_dom_sf"/>
</dbReference>
<protein>
    <submittedName>
        <fullName evidence="2">Helix-turn-helix transcriptional regulator</fullName>
    </submittedName>
</protein>
<dbReference type="PROSITE" id="PS50943">
    <property type="entry name" value="HTH_CROC1"/>
    <property type="match status" value="1"/>
</dbReference>
<comment type="caution">
    <text evidence="2">The sequence shown here is derived from an EMBL/GenBank/DDBJ whole genome shotgun (WGS) entry which is preliminary data.</text>
</comment>
<organism evidence="2 3">
    <name type="scientific">Saccharopolyspora endophytica</name>
    <dbReference type="NCBI Taxonomy" id="543886"/>
    <lineage>
        <taxon>Bacteria</taxon>
        <taxon>Bacillati</taxon>
        <taxon>Actinomycetota</taxon>
        <taxon>Actinomycetes</taxon>
        <taxon>Pseudonocardiales</taxon>
        <taxon>Pseudonocardiaceae</taxon>
        <taxon>Saccharopolyspora</taxon>
    </lineage>
</organism>
<proteinExistence type="predicted"/>
<name>A0ABS5D8R8_9PSEU</name>
<dbReference type="RefSeq" id="WP_210968251.1">
    <property type="nucleotide sequence ID" value="NZ_JAGPXE010000001.1"/>
</dbReference>
<dbReference type="EMBL" id="JAGPXE010000001">
    <property type="protein sequence ID" value="MBQ0922688.1"/>
    <property type="molecule type" value="Genomic_DNA"/>
</dbReference>
<dbReference type="Proteomes" id="UP000674084">
    <property type="component" value="Unassembled WGS sequence"/>
</dbReference>
<dbReference type="CDD" id="cd00093">
    <property type="entry name" value="HTH_XRE"/>
    <property type="match status" value="1"/>
</dbReference>
<keyword evidence="3" id="KW-1185">Reference proteome</keyword>
<dbReference type="SMART" id="SM00530">
    <property type="entry name" value="HTH_XRE"/>
    <property type="match status" value="1"/>
</dbReference>
<reference evidence="2 3" key="1">
    <citation type="submission" date="2021-04" db="EMBL/GenBank/DDBJ databases">
        <title>Whole-genome sequencing of Saccharopolyspora endophytica KCTC 19397.</title>
        <authorList>
            <person name="Ay H."/>
            <person name="Saygin H."/>
            <person name="Sahin N."/>
        </authorList>
    </citation>
    <scope>NUCLEOTIDE SEQUENCE [LARGE SCALE GENOMIC DNA]</scope>
    <source>
        <strain evidence="2 3">KCTC 19397</strain>
    </source>
</reference>
<dbReference type="InterPro" id="IPR001387">
    <property type="entry name" value="Cro/C1-type_HTH"/>
</dbReference>
<evidence type="ECO:0000313" key="3">
    <source>
        <dbReference type="Proteomes" id="UP000674084"/>
    </source>
</evidence>
<dbReference type="Gene3D" id="1.10.260.40">
    <property type="entry name" value="lambda repressor-like DNA-binding domains"/>
    <property type="match status" value="1"/>
</dbReference>
<gene>
    <name evidence="2" type="ORF">KBO27_01925</name>
</gene>